<evidence type="ECO:0000313" key="1">
    <source>
        <dbReference type="EMBL" id="KAH3726331.1"/>
    </source>
</evidence>
<gene>
    <name evidence="1" type="ORF">DPMN_052193</name>
</gene>
<dbReference type="EMBL" id="JAIWYP010000012">
    <property type="protein sequence ID" value="KAH3726331.1"/>
    <property type="molecule type" value="Genomic_DNA"/>
</dbReference>
<reference evidence="1" key="2">
    <citation type="submission" date="2020-11" db="EMBL/GenBank/DDBJ databases">
        <authorList>
            <person name="McCartney M.A."/>
            <person name="Auch B."/>
            <person name="Kono T."/>
            <person name="Mallez S."/>
            <person name="Becker A."/>
            <person name="Gohl D.M."/>
            <person name="Silverstein K.A.T."/>
            <person name="Koren S."/>
            <person name="Bechman K.B."/>
            <person name="Herman A."/>
            <person name="Abrahante J.E."/>
            <person name="Garbe J."/>
        </authorList>
    </citation>
    <scope>NUCLEOTIDE SEQUENCE</scope>
    <source>
        <strain evidence="1">Duluth1</strain>
        <tissue evidence="1">Whole animal</tissue>
    </source>
</reference>
<organism evidence="1 2">
    <name type="scientific">Dreissena polymorpha</name>
    <name type="common">Zebra mussel</name>
    <name type="synonym">Mytilus polymorpha</name>
    <dbReference type="NCBI Taxonomy" id="45954"/>
    <lineage>
        <taxon>Eukaryota</taxon>
        <taxon>Metazoa</taxon>
        <taxon>Spiralia</taxon>
        <taxon>Lophotrochozoa</taxon>
        <taxon>Mollusca</taxon>
        <taxon>Bivalvia</taxon>
        <taxon>Autobranchia</taxon>
        <taxon>Heteroconchia</taxon>
        <taxon>Euheterodonta</taxon>
        <taxon>Imparidentia</taxon>
        <taxon>Neoheterodontei</taxon>
        <taxon>Myida</taxon>
        <taxon>Dreissenoidea</taxon>
        <taxon>Dreissenidae</taxon>
        <taxon>Dreissena</taxon>
    </lineage>
</organism>
<name>A0A9D4CKF6_DREPO</name>
<comment type="caution">
    <text evidence="1">The sequence shown here is derived from an EMBL/GenBank/DDBJ whole genome shotgun (WGS) entry which is preliminary data.</text>
</comment>
<dbReference type="AlphaFoldDB" id="A0A9D4CKF6"/>
<evidence type="ECO:0000313" key="2">
    <source>
        <dbReference type="Proteomes" id="UP000828390"/>
    </source>
</evidence>
<keyword evidence="2" id="KW-1185">Reference proteome</keyword>
<dbReference type="Proteomes" id="UP000828390">
    <property type="component" value="Unassembled WGS sequence"/>
</dbReference>
<accession>A0A9D4CKF6</accession>
<proteinExistence type="predicted"/>
<protein>
    <submittedName>
        <fullName evidence="1">Uncharacterized protein</fullName>
    </submittedName>
</protein>
<sequence length="253" mass="29255">MSKDLLDLIDFTPYGRQFPTAQYDEMDKLSDDFHRSSLQDPYYRASSRPHNAYADSGDANLNNRFPGRDKSYFRQDYTSAGTDLDYPATDMRPAYQPESKHPFAGYSPRFSNQRPARTFGYADRTPANHPTYSDQGQGHRDLQMKRIGNLPKTLTYDGKSNWRAFYVKFSKYAEAQRWQHKIAKTTCVGALPAKPVISLQIWWRSMITCRTSILSSVLRNDFGIKIYLKRLKLPSTLLDRRGRRTLIIGQIES</sequence>
<reference evidence="1" key="1">
    <citation type="journal article" date="2019" name="bioRxiv">
        <title>The Genome of the Zebra Mussel, Dreissena polymorpha: A Resource for Invasive Species Research.</title>
        <authorList>
            <person name="McCartney M.A."/>
            <person name="Auch B."/>
            <person name="Kono T."/>
            <person name="Mallez S."/>
            <person name="Zhang Y."/>
            <person name="Obille A."/>
            <person name="Becker A."/>
            <person name="Abrahante J.E."/>
            <person name="Garbe J."/>
            <person name="Badalamenti J.P."/>
            <person name="Herman A."/>
            <person name="Mangelson H."/>
            <person name="Liachko I."/>
            <person name="Sullivan S."/>
            <person name="Sone E.D."/>
            <person name="Koren S."/>
            <person name="Silverstein K.A.T."/>
            <person name="Beckman K.B."/>
            <person name="Gohl D.M."/>
        </authorList>
    </citation>
    <scope>NUCLEOTIDE SEQUENCE</scope>
    <source>
        <strain evidence="1">Duluth1</strain>
        <tissue evidence="1">Whole animal</tissue>
    </source>
</reference>